<dbReference type="Proteomes" id="UP000245263">
    <property type="component" value="Chromosome 1"/>
</dbReference>
<organism evidence="1 2">
    <name type="scientific">Leptospira kobayashii</name>
    <dbReference type="NCBI Taxonomy" id="1917830"/>
    <lineage>
        <taxon>Bacteria</taxon>
        <taxon>Pseudomonadati</taxon>
        <taxon>Spirochaetota</taxon>
        <taxon>Spirochaetia</taxon>
        <taxon>Leptospirales</taxon>
        <taxon>Leptospiraceae</taxon>
        <taxon>Leptospira</taxon>
    </lineage>
</organism>
<accession>A0ABN6KFJ7</accession>
<gene>
    <name evidence="1" type="ORF">LPTSP3_g14990</name>
</gene>
<protein>
    <recommendedName>
        <fullName evidence="3">DUF2971 domain-containing protein</fullName>
    </recommendedName>
</protein>
<evidence type="ECO:0000313" key="2">
    <source>
        <dbReference type="Proteomes" id="UP000245263"/>
    </source>
</evidence>
<sequence>MKTKKEIIVDLDNILSPIWNKYHVHPGEQLPDKIYHYTDLTGFLGITKGKELWASNASYLNDSKEIVHGLNLIKECILTYKNSHHDKDFKDLVGELTESILSITGESKNYIVSFCEDGDLLSQWRGYTKSNVGIAIGFNTQNLRGMIAESGVIRKIHYNGEVQKQVISEVIPLILDYLYIYFKTRFKDFNYEHFVLYFLLIIKNYAITFKNESFAEEKEWRIIFDKENLLTSNLSVEHRIRDSIILPYLKIPLEEEISGLITNLTISPTNQNSEFTIKSIKEYLTSKSINNISIDESIVPYR</sequence>
<proteinExistence type="predicted"/>
<dbReference type="Pfam" id="PF11185">
    <property type="entry name" value="DUF2971"/>
    <property type="match status" value="1"/>
</dbReference>
<reference evidence="1 2" key="1">
    <citation type="submission" date="2021-08" db="EMBL/GenBank/DDBJ databases">
        <title>Complete genome sequence of Leptospira kobayashii strain E30.</title>
        <authorList>
            <person name="Nakao R."/>
            <person name="Nakamura S."/>
            <person name="Masuzawa T."/>
            <person name="Koizumi N."/>
        </authorList>
    </citation>
    <scope>NUCLEOTIDE SEQUENCE [LARGE SCALE GENOMIC DNA]</scope>
    <source>
        <strain evidence="1 2">E30</strain>
    </source>
</reference>
<evidence type="ECO:0000313" key="1">
    <source>
        <dbReference type="EMBL" id="BDA78569.1"/>
    </source>
</evidence>
<keyword evidence="2" id="KW-1185">Reference proteome</keyword>
<dbReference type="EMBL" id="AP025028">
    <property type="protein sequence ID" value="BDA78569.1"/>
    <property type="molecule type" value="Genomic_DNA"/>
</dbReference>
<name>A0ABN6KFJ7_9LEPT</name>
<dbReference type="InterPro" id="IPR021352">
    <property type="entry name" value="DUF2971"/>
</dbReference>
<evidence type="ECO:0008006" key="3">
    <source>
        <dbReference type="Google" id="ProtNLM"/>
    </source>
</evidence>
<dbReference type="RefSeq" id="WP_109018492.1">
    <property type="nucleotide sequence ID" value="NZ_AP025028.1"/>
</dbReference>